<dbReference type="GO" id="GO:0003723">
    <property type="term" value="F:RNA binding"/>
    <property type="evidence" value="ECO:0007669"/>
    <property type="project" value="UniProtKB-UniRule"/>
</dbReference>
<accession>A0A1I0PJX1</accession>
<dbReference type="InterPro" id="IPR054170">
    <property type="entry name" value="RlmL_1st"/>
</dbReference>
<keyword evidence="1 6" id="KW-0489">Methyltransferase</keyword>
<dbReference type="PROSITE" id="PS01261">
    <property type="entry name" value="UPF0020"/>
    <property type="match status" value="1"/>
</dbReference>
<dbReference type="SMART" id="SM00981">
    <property type="entry name" value="THUMP"/>
    <property type="match status" value="1"/>
</dbReference>
<dbReference type="CDD" id="cd11715">
    <property type="entry name" value="THUMP_AdoMetMT"/>
    <property type="match status" value="1"/>
</dbReference>
<feature type="domain" description="THUMP" evidence="5">
    <location>
        <begin position="56"/>
        <end position="167"/>
    </location>
</feature>
<keyword evidence="2" id="KW-0808">Transferase</keyword>
<evidence type="ECO:0000256" key="4">
    <source>
        <dbReference type="SAM" id="MobiDB-lite"/>
    </source>
</evidence>
<evidence type="ECO:0000259" key="5">
    <source>
        <dbReference type="PROSITE" id="PS51165"/>
    </source>
</evidence>
<dbReference type="PROSITE" id="PS00092">
    <property type="entry name" value="N6_MTASE"/>
    <property type="match status" value="1"/>
</dbReference>
<keyword evidence="7" id="KW-1185">Reference proteome</keyword>
<dbReference type="InterPro" id="IPR053943">
    <property type="entry name" value="RlmKL-like_Mtase_CS"/>
</dbReference>
<reference evidence="6 7" key="1">
    <citation type="submission" date="2016-10" db="EMBL/GenBank/DDBJ databases">
        <authorList>
            <person name="de Groot N.N."/>
        </authorList>
    </citation>
    <scope>NUCLEOTIDE SEQUENCE [LARGE SCALE GENOMIC DNA]</scope>
    <source>
        <strain evidence="6 7">TC2-24</strain>
    </source>
</reference>
<feature type="compositionally biased region" description="Basic and acidic residues" evidence="4">
    <location>
        <begin position="399"/>
        <end position="425"/>
    </location>
</feature>
<gene>
    <name evidence="6" type="ORF">SAMN04487850_1823</name>
</gene>
<dbReference type="InterPro" id="IPR002052">
    <property type="entry name" value="DNA_methylase_N6_adenine_CS"/>
</dbReference>
<dbReference type="PROSITE" id="PS51165">
    <property type="entry name" value="THUMP"/>
    <property type="match status" value="1"/>
</dbReference>
<protein>
    <submittedName>
        <fullName evidence="6">Putative N6-adenine-specific DNA methylase</fullName>
    </submittedName>
</protein>
<sequence length="511" mass="59343">MKQNYEANPAHTDEQELIAKTFMGLEPVLAKELTQLGANNVKIGRRMVSFTGDKEMMYRANFQLHTAIRILKPIRHFKARSADDVYEEIKKIDWTEFLTTEKTFAVDAVVFSEEFRHSKFVSYKVKDAIVDQFREATGKRPNISVANPDIRLNIHVAEDKCTLSLDSSGESLHRRGYRQESVEAPLNEVLAAGMILMSGWQGDTDFIDPMCGSGTLLIEAALIAKNMAPGLFRKEYAFEKWPDFDSELFDRIYNDESQEREFNHHIYGYDIDMKAVNTALLNVKAAGLTSVITVKQQDFKAFTQPANKSIIITNPPYGERISTPDLLGTYKMIGERLKHQFLNNDAWVLSYREECFDQIGLKPSIKIPLYNGSLECEFRKYQIFDGKLKNFRQEGGVVKTEDEKRQMAEKHRFKKNREFKQRLEETEQNEESDIRSFTFHRHDLENDKRNERRSRREGGREDREERRDRKGGYKSSPNRGGHERFDRSGKSRSFGKGKDFGKKRRFNDDED</sequence>
<dbReference type="InterPro" id="IPR000241">
    <property type="entry name" value="RlmKL-like_Mtase"/>
</dbReference>
<evidence type="ECO:0000256" key="1">
    <source>
        <dbReference type="ARBA" id="ARBA00022603"/>
    </source>
</evidence>
<dbReference type="EMBL" id="FOIQ01000004">
    <property type="protein sequence ID" value="SEW14727.1"/>
    <property type="molecule type" value="Genomic_DNA"/>
</dbReference>
<dbReference type="Pfam" id="PF01170">
    <property type="entry name" value="UPF0020"/>
    <property type="match status" value="1"/>
</dbReference>
<dbReference type="Gene3D" id="3.30.2130.30">
    <property type="match status" value="1"/>
</dbReference>
<dbReference type="GO" id="GO:0070043">
    <property type="term" value="F:rRNA (guanine-N7-)-methyltransferase activity"/>
    <property type="evidence" value="ECO:0007669"/>
    <property type="project" value="TreeGrafter"/>
</dbReference>
<organism evidence="6 7">
    <name type="scientific">Prevotella aff. ruminicola Tc2-24</name>
    <dbReference type="NCBI Taxonomy" id="81582"/>
    <lineage>
        <taxon>Bacteria</taxon>
        <taxon>Pseudomonadati</taxon>
        <taxon>Bacteroidota</taxon>
        <taxon>Bacteroidia</taxon>
        <taxon>Bacteroidales</taxon>
        <taxon>Prevotellaceae</taxon>
        <taxon>Prevotella</taxon>
    </lineage>
</organism>
<dbReference type="Proteomes" id="UP000199373">
    <property type="component" value="Unassembled WGS sequence"/>
</dbReference>
<dbReference type="Pfam" id="PF02926">
    <property type="entry name" value="THUMP"/>
    <property type="match status" value="1"/>
</dbReference>
<dbReference type="InterPro" id="IPR004114">
    <property type="entry name" value="THUMP_dom"/>
</dbReference>
<dbReference type="PANTHER" id="PTHR47313">
    <property type="entry name" value="RIBOSOMAL RNA LARGE SUBUNIT METHYLTRANSFERASE K/L"/>
    <property type="match status" value="1"/>
</dbReference>
<evidence type="ECO:0000256" key="3">
    <source>
        <dbReference type="PROSITE-ProRule" id="PRU00529"/>
    </source>
</evidence>
<dbReference type="Pfam" id="PF22020">
    <property type="entry name" value="RlmL_1st"/>
    <property type="match status" value="1"/>
</dbReference>
<dbReference type="RefSeq" id="WP_091900928.1">
    <property type="nucleotide sequence ID" value="NZ_FOIQ01000004.1"/>
</dbReference>
<name>A0A1I0PJX1_9BACT</name>
<dbReference type="Gene3D" id="3.40.50.150">
    <property type="entry name" value="Vaccinia Virus protein VP39"/>
    <property type="match status" value="1"/>
</dbReference>
<feature type="compositionally biased region" description="Basic and acidic residues" evidence="4">
    <location>
        <begin position="440"/>
        <end position="471"/>
    </location>
</feature>
<keyword evidence="3" id="KW-0694">RNA-binding</keyword>
<dbReference type="InterPro" id="IPR029063">
    <property type="entry name" value="SAM-dependent_MTases_sf"/>
</dbReference>
<dbReference type="PANTHER" id="PTHR47313:SF1">
    <property type="entry name" value="RIBOSOMAL RNA LARGE SUBUNIT METHYLTRANSFERASE K_L"/>
    <property type="match status" value="1"/>
</dbReference>
<feature type="region of interest" description="Disordered" evidence="4">
    <location>
        <begin position="397"/>
        <end position="511"/>
    </location>
</feature>
<proteinExistence type="predicted"/>
<dbReference type="GO" id="GO:0008990">
    <property type="term" value="F:rRNA (guanine-N2-)-methyltransferase activity"/>
    <property type="evidence" value="ECO:0007669"/>
    <property type="project" value="TreeGrafter"/>
</dbReference>
<evidence type="ECO:0000256" key="2">
    <source>
        <dbReference type="ARBA" id="ARBA00022679"/>
    </source>
</evidence>
<evidence type="ECO:0000313" key="7">
    <source>
        <dbReference type="Proteomes" id="UP000199373"/>
    </source>
</evidence>
<evidence type="ECO:0000313" key="6">
    <source>
        <dbReference type="EMBL" id="SEW14727.1"/>
    </source>
</evidence>
<dbReference type="SUPFAM" id="SSF53335">
    <property type="entry name" value="S-adenosyl-L-methionine-dependent methyltransferases"/>
    <property type="match status" value="1"/>
</dbReference>
<feature type="compositionally biased region" description="Basic and acidic residues" evidence="4">
    <location>
        <begin position="480"/>
        <end position="489"/>
    </location>
</feature>
<dbReference type="AlphaFoldDB" id="A0A1I0PJX1"/>